<dbReference type="GO" id="GO:0003887">
    <property type="term" value="F:DNA-directed DNA polymerase activity"/>
    <property type="evidence" value="ECO:0007669"/>
    <property type="project" value="UniProtKB-UniRule"/>
</dbReference>
<evidence type="ECO:0000256" key="3">
    <source>
        <dbReference type="ARBA" id="ARBA00012417"/>
    </source>
</evidence>
<dbReference type="GO" id="GO:0003676">
    <property type="term" value="F:nucleic acid binding"/>
    <property type="evidence" value="ECO:0007669"/>
    <property type="project" value="InterPro"/>
</dbReference>
<evidence type="ECO:0000256" key="11">
    <source>
        <dbReference type="ARBA" id="ARBA00023204"/>
    </source>
</evidence>
<evidence type="ECO:0000259" key="15">
    <source>
        <dbReference type="SMART" id="SM00481"/>
    </source>
</evidence>
<organism evidence="16 17">
    <name type="scientific">Ottowia testudinis</name>
    <dbReference type="NCBI Taxonomy" id="2816950"/>
    <lineage>
        <taxon>Bacteria</taxon>
        <taxon>Pseudomonadati</taxon>
        <taxon>Pseudomonadota</taxon>
        <taxon>Betaproteobacteria</taxon>
        <taxon>Burkholderiales</taxon>
        <taxon>Comamonadaceae</taxon>
        <taxon>Ottowia</taxon>
    </lineage>
</organism>
<evidence type="ECO:0000256" key="6">
    <source>
        <dbReference type="ARBA" id="ARBA00022679"/>
    </source>
</evidence>
<dbReference type="SUPFAM" id="SSF89550">
    <property type="entry name" value="PHP domain-like"/>
    <property type="match status" value="1"/>
</dbReference>
<dbReference type="Pfam" id="PF07733">
    <property type="entry name" value="DNA_pol3_alpha"/>
    <property type="match status" value="1"/>
</dbReference>
<dbReference type="InterPro" id="IPR004805">
    <property type="entry name" value="DnaE2/DnaE/PolC"/>
</dbReference>
<name>A0A975CKZ5_9BURK</name>
<dbReference type="Pfam" id="PF01336">
    <property type="entry name" value="tRNA_anti-codon"/>
    <property type="match status" value="1"/>
</dbReference>
<keyword evidence="9 13" id="KW-0227">DNA damage</keyword>
<dbReference type="PANTHER" id="PTHR32294">
    <property type="entry name" value="DNA POLYMERASE III SUBUNIT ALPHA"/>
    <property type="match status" value="1"/>
</dbReference>
<reference evidence="16" key="1">
    <citation type="submission" date="2021-03" db="EMBL/GenBank/DDBJ databases">
        <title>Ottowia sp. 27C isolated from the cloaca of a Giant Asian pond turtle (Heosemys grandis).</title>
        <authorList>
            <person name="Spergser J."/>
            <person name="Busse H.-J."/>
        </authorList>
    </citation>
    <scope>NUCLEOTIDE SEQUENCE</scope>
    <source>
        <strain evidence="16">27C</strain>
    </source>
</reference>
<evidence type="ECO:0000313" key="17">
    <source>
        <dbReference type="Proteomes" id="UP000663903"/>
    </source>
</evidence>
<dbReference type="CDD" id="cd07434">
    <property type="entry name" value="PHP_PolIIIA_DnaE2"/>
    <property type="match status" value="1"/>
</dbReference>
<feature type="compositionally biased region" description="Basic residues" evidence="14">
    <location>
        <begin position="15"/>
        <end position="28"/>
    </location>
</feature>
<dbReference type="AlphaFoldDB" id="A0A975CKZ5"/>
<evidence type="ECO:0000256" key="12">
    <source>
        <dbReference type="ARBA" id="ARBA00049244"/>
    </source>
</evidence>
<keyword evidence="10 13" id="KW-0239">DNA-directed DNA polymerase</keyword>
<evidence type="ECO:0000256" key="13">
    <source>
        <dbReference type="HAMAP-Rule" id="MF_01902"/>
    </source>
</evidence>
<dbReference type="PANTHER" id="PTHR32294:SF4">
    <property type="entry name" value="ERROR-PRONE DNA POLYMERASE"/>
    <property type="match status" value="1"/>
</dbReference>
<dbReference type="KEGG" id="otd:J1M35_08685"/>
<comment type="similarity">
    <text evidence="2 13">Belongs to the DNA polymerase type-C family. DnaE2 subfamily.</text>
</comment>
<keyword evidence="17" id="KW-1185">Reference proteome</keyword>
<keyword evidence="5 13" id="KW-0963">Cytoplasm</keyword>
<dbReference type="Pfam" id="PF14579">
    <property type="entry name" value="HHH_6"/>
    <property type="match status" value="1"/>
</dbReference>
<feature type="compositionally biased region" description="Basic and acidic residues" evidence="14">
    <location>
        <begin position="29"/>
        <end position="39"/>
    </location>
</feature>
<comment type="function">
    <text evidence="13">DNA polymerase involved in damage-induced mutagenesis and translesion synthesis (TLS). It is not the major replicative DNA polymerase.</text>
</comment>
<comment type="catalytic activity">
    <reaction evidence="12 13">
        <text>DNA(n) + a 2'-deoxyribonucleoside 5'-triphosphate = DNA(n+1) + diphosphate</text>
        <dbReference type="Rhea" id="RHEA:22508"/>
        <dbReference type="Rhea" id="RHEA-COMP:17339"/>
        <dbReference type="Rhea" id="RHEA-COMP:17340"/>
        <dbReference type="ChEBI" id="CHEBI:33019"/>
        <dbReference type="ChEBI" id="CHEBI:61560"/>
        <dbReference type="ChEBI" id="CHEBI:173112"/>
        <dbReference type="EC" id="2.7.7.7"/>
    </reaction>
</comment>
<dbReference type="InterPro" id="IPR004013">
    <property type="entry name" value="PHP_dom"/>
</dbReference>
<sequence>MPELSRKEEAERAQSARRRASQVRRLRPRAGDEPADEGRAAGSAPAYVELHCLTHFSFQRGASSPEELVRRAWALGYTALAITDECSVAGVVRAWSTLKACARAPEPGDAWDEELLHMRAARAAQGVTEPLQLLFGSEFRFEGLGTLVAIARDLQSWGDLCSFITACRRAAPKGQYRLPPLAEALAALKACERLWAPCRNTPNALESVAAHWDLTTTSGQSHSNMGLLCELHASPDDALWLAQLRAVSSTTGWALCAAGDVHMHVRSRKRLQDVMTAIRIGQPVHACGFELQPNAERHLRPRERLGGIYPRDVLAATLAVARRCTFGLEEIQYNYPKEAVIQGMTPIETLRQLTREGAAWRFPKVVPKLIQGFIDKELALIAECEYEMFFLTVHDIVRWARGQGILCQGRGSAANSVVCYCLGITAADPEKSNPLLERFISRERRNEPPDIDVDFEHERREEVIQYIYRKYGRYRAALAATVTCYRRRSALRDVGKALDVDERLIDAFAKDHHWFDDGLAAHRLGELAASVGASITPQLAKLWLELTEQLRGAPRHLSQHVGGFVLTETPLHRLVPLEPAAMEGDAAWKERLSEPQHPQPQPDPGMARLAQSLPPLPALRQVIQWDKDDLDALKMMKVDVLALGMLTAMRRCIEMVARRRGEPFSRSDIQSTGDCQKTYEMIQRADTVGTFQIESRAQMSMLPRLKPTTFYDLVVEVAIVRPGPISGGMVHPYLKARERWACDKTYECERSLHEPTGVEPALKKALERTLGIPIFQEQVMEIAIIAAGFSAERADQLRRSMAAWKRHGGVHKFEAELKDGMRERGYSDEFAERIFKQMLGFGEYGFPESHAYSFALIAYESSWLKCHEPEAFLAAMLNSQPMGFYGPSQLIQDAQRHDVVVLPPDVAVSGWDCALEKSGSDDDFPDQLHASNDPPPLTEKAQAAIKSIKTQHRPAVRLGLRLVQGLNQEAGQRIESARADRPFDSVADLARRAALEVKTLNQLAAADALRSLAGHRRQQVWQGAGLKSAPELLRDAPINEAPLQLPAAPEGEEIVHDYAALGLTLRRHPVALLRPRLRRWRLKSADELKGVPHGQQVRACGIVIGRQQPGTAKGTIFVTLEDETGPVNVIVWKSLRDDEQQRNALLRARLLAVQGEWQRDPNSGGHVRHLIAQRFVDLTPLLGRIAGLTTSRDFH</sequence>
<evidence type="ECO:0000256" key="14">
    <source>
        <dbReference type="SAM" id="MobiDB-lite"/>
    </source>
</evidence>
<dbReference type="EMBL" id="CP071796">
    <property type="protein sequence ID" value="QTD46927.1"/>
    <property type="molecule type" value="Genomic_DNA"/>
</dbReference>
<dbReference type="InterPro" id="IPR040982">
    <property type="entry name" value="DNA_pol3_finger"/>
</dbReference>
<evidence type="ECO:0000256" key="2">
    <source>
        <dbReference type="ARBA" id="ARBA00007391"/>
    </source>
</evidence>
<gene>
    <name evidence="13" type="primary">dnaE2</name>
    <name evidence="16" type="ORF">J1M35_08685</name>
</gene>
<evidence type="ECO:0000313" key="16">
    <source>
        <dbReference type="EMBL" id="QTD46927.1"/>
    </source>
</evidence>
<evidence type="ECO:0000256" key="7">
    <source>
        <dbReference type="ARBA" id="ARBA00022695"/>
    </source>
</evidence>
<dbReference type="CDD" id="cd04485">
    <property type="entry name" value="DnaE_OBF"/>
    <property type="match status" value="1"/>
</dbReference>
<protein>
    <recommendedName>
        <fullName evidence="4 13">Error-prone DNA polymerase</fullName>
        <ecNumber evidence="3 13">2.7.7.7</ecNumber>
    </recommendedName>
</protein>
<dbReference type="GO" id="GO:0008408">
    <property type="term" value="F:3'-5' exonuclease activity"/>
    <property type="evidence" value="ECO:0007669"/>
    <property type="project" value="InterPro"/>
</dbReference>
<evidence type="ECO:0000256" key="4">
    <source>
        <dbReference type="ARBA" id="ARBA00017273"/>
    </source>
</evidence>
<dbReference type="InterPro" id="IPR004365">
    <property type="entry name" value="NA-bd_OB_tRNA"/>
</dbReference>
<evidence type="ECO:0000256" key="1">
    <source>
        <dbReference type="ARBA" id="ARBA00004496"/>
    </source>
</evidence>
<feature type="compositionally biased region" description="Basic and acidic residues" evidence="14">
    <location>
        <begin position="1"/>
        <end position="14"/>
    </location>
</feature>
<dbReference type="InterPro" id="IPR011708">
    <property type="entry name" value="DNA_pol3_alpha_NTPase_dom"/>
</dbReference>
<dbReference type="InterPro" id="IPR023073">
    <property type="entry name" value="DnaE2"/>
</dbReference>
<feature type="domain" description="Polymerase/histidinol phosphatase N-terminal" evidence="15">
    <location>
        <begin position="48"/>
        <end position="143"/>
    </location>
</feature>
<dbReference type="InterPro" id="IPR029460">
    <property type="entry name" value="DNAPol_HHH"/>
</dbReference>
<evidence type="ECO:0000256" key="8">
    <source>
        <dbReference type="ARBA" id="ARBA00022705"/>
    </source>
</evidence>
<keyword evidence="6 13" id="KW-0808">Transferase</keyword>
<evidence type="ECO:0000256" key="9">
    <source>
        <dbReference type="ARBA" id="ARBA00022763"/>
    </source>
</evidence>
<proteinExistence type="inferred from homology"/>
<dbReference type="GO" id="GO:0006281">
    <property type="term" value="P:DNA repair"/>
    <property type="evidence" value="ECO:0007669"/>
    <property type="project" value="UniProtKB-UniRule"/>
</dbReference>
<dbReference type="SMART" id="SM00481">
    <property type="entry name" value="POLIIIAc"/>
    <property type="match status" value="1"/>
</dbReference>
<dbReference type="Gene3D" id="3.20.20.140">
    <property type="entry name" value="Metal-dependent hydrolases"/>
    <property type="match status" value="1"/>
</dbReference>
<comment type="subcellular location">
    <subcellularLocation>
        <location evidence="1 13">Cytoplasm</location>
    </subcellularLocation>
</comment>
<keyword evidence="7 13" id="KW-0548">Nucleotidyltransferase</keyword>
<feature type="region of interest" description="Disordered" evidence="14">
    <location>
        <begin position="591"/>
        <end position="610"/>
    </location>
</feature>
<dbReference type="InterPro" id="IPR016195">
    <property type="entry name" value="Pol/histidinol_Pase-like"/>
</dbReference>
<keyword evidence="11 13" id="KW-0234">DNA repair</keyword>
<dbReference type="RefSeq" id="WP_208010824.1">
    <property type="nucleotide sequence ID" value="NZ_CP071796.1"/>
</dbReference>
<dbReference type="Pfam" id="PF02811">
    <property type="entry name" value="PHP"/>
    <property type="match status" value="1"/>
</dbReference>
<dbReference type="GO" id="GO:0005737">
    <property type="term" value="C:cytoplasm"/>
    <property type="evidence" value="ECO:0007669"/>
    <property type="project" value="UniProtKB-SubCell"/>
</dbReference>
<accession>A0A975CKZ5</accession>
<dbReference type="HAMAP" id="MF_01902">
    <property type="entry name" value="DNApol_error_prone"/>
    <property type="match status" value="1"/>
</dbReference>
<keyword evidence="8 13" id="KW-0235">DNA replication</keyword>
<dbReference type="GO" id="GO:0006260">
    <property type="term" value="P:DNA replication"/>
    <property type="evidence" value="ECO:0007669"/>
    <property type="project" value="UniProtKB-KW"/>
</dbReference>
<evidence type="ECO:0000256" key="5">
    <source>
        <dbReference type="ARBA" id="ARBA00022490"/>
    </source>
</evidence>
<evidence type="ECO:0000256" key="10">
    <source>
        <dbReference type="ARBA" id="ARBA00022932"/>
    </source>
</evidence>
<dbReference type="Proteomes" id="UP000663903">
    <property type="component" value="Chromosome"/>
</dbReference>
<feature type="region of interest" description="Disordered" evidence="14">
    <location>
        <begin position="1"/>
        <end position="41"/>
    </location>
</feature>
<dbReference type="InterPro" id="IPR003141">
    <property type="entry name" value="Pol/His_phosphatase_N"/>
</dbReference>
<dbReference type="Pfam" id="PF17657">
    <property type="entry name" value="DNA_pol3_finger"/>
    <property type="match status" value="1"/>
</dbReference>
<dbReference type="EC" id="2.7.7.7" evidence="3 13"/>